<organism evidence="1 2">
    <name type="scientific">Cohaesibacter gelatinilyticus</name>
    <dbReference type="NCBI Taxonomy" id="372072"/>
    <lineage>
        <taxon>Bacteria</taxon>
        <taxon>Pseudomonadati</taxon>
        <taxon>Pseudomonadota</taxon>
        <taxon>Alphaproteobacteria</taxon>
        <taxon>Hyphomicrobiales</taxon>
        <taxon>Cohaesibacteraceae</taxon>
    </lineage>
</organism>
<evidence type="ECO:0000313" key="1">
    <source>
        <dbReference type="EMBL" id="SNZ20080.1"/>
    </source>
</evidence>
<gene>
    <name evidence="1" type="ORF">SAMN06265368_3179</name>
</gene>
<name>A0A285PE94_9HYPH</name>
<dbReference type="Pfam" id="PF12599">
    <property type="entry name" value="DUF3768"/>
    <property type="match status" value="1"/>
</dbReference>
<reference evidence="1 2" key="1">
    <citation type="submission" date="2017-09" db="EMBL/GenBank/DDBJ databases">
        <authorList>
            <person name="Ehlers B."/>
            <person name="Leendertz F.H."/>
        </authorList>
    </citation>
    <scope>NUCLEOTIDE SEQUENCE [LARGE SCALE GENOMIC DNA]</scope>
    <source>
        <strain evidence="1 2">DSM 18289</strain>
    </source>
</reference>
<proteinExistence type="predicted"/>
<evidence type="ECO:0000313" key="2">
    <source>
        <dbReference type="Proteomes" id="UP000219439"/>
    </source>
</evidence>
<dbReference type="EMBL" id="OBEL01000003">
    <property type="protein sequence ID" value="SNZ20080.1"/>
    <property type="molecule type" value="Genomic_DNA"/>
</dbReference>
<evidence type="ECO:0008006" key="3">
    <source>
        <dbReference type="Google" id="ProtNLM"/>
    </source>
</evidence>
<dbReference type="Proteomes" id="UP000219439">
    <property type="component" value="Unassembled WGS sequence"/>
</dbReference>
<dbReference type="AlphaFoldDB" id="A0A285PE94"/>
<protein>
    <recommendedName>
        <fullName evidence="3">DUF3768 domain-containing protein</fullName>
    </recommendedName>
</protein>
<keyword evidence="2" id="KW-1185">Reference proteome</keyword>
<dbReference type="InterPro" id="IPR022243">
    <property type="entry name" value="DUF3768"/>
</dbReference>
<sequence length="129" mass="14889">MHLIPSKMPETCDNYDDHERLNEADQRVRDLNDQFRQTFIGGQILLTRGFQALPVEVANRAIQAIQTFDDFTEDNDPYGTREFGSVEIDGQAVWFKIDAYDRNLEYGSPDPSDPEVTTRIMTVLLPEEY</sequence>
<accession>A0A285PE94</accession>